<gene>
    <name evidence="5" type="ordered locus">VIT_02s0012g00440</name>
</gene>
<dbReference type="InterPro" id="IPR027443">
    <property type="entry name" value="IPNS-like_sf"/>
</dbReference>
<evidence type="ECO:0000256" key="1">
    <source>
        <dbReference type="ARBA" id="ARBA00022723"/>
    </source>
</evidence>
<dbReference type="PANTHER" id="PTHR47991">
    <property type="entry name" value="OXOGLUTARATE/IRON-DEPENDENT DIOXYGENASE"/>
    <property type="match status" value="1"/>
</dbReference>
<keyword evidence="2" id="KW-0408">Iron</keyword>
<keyword evidence="1" id="KW-0479">Metal-binding</keyword>
<dbReference type="Gene3D" id="2.60.120.330">
    <property type="entry name" value="B-lactam Antibiotic, Isopenicillin N Synthase, Chain"/>
    <property type="match status" value="1"/>
</dbReference>
<name>D7TTH9_VITVI</name>
<dbReference type="AlphaFoldDB" id="D7TTH9"/>
<dbReference type="Proteomes" id="UP000009183">
    <property type="component" value="Chromosome 2"/>
</dbReference>
<dbReference type="PROSITE" id="PS51471">
    <property type="entry name" value="FE2OG_OXY"/>
    <property type="match status" value="1"/>
</dbReference>
<dbReference type="InterPro" id="IPR044861">
    <property type="entry name" value="IPNS-like_FE2OG_OXY"/>
</dbReference>
<evidence type="ECO:0000256" key="3">
    <source>
        <dbReference type="SAM" id="SignalP"/>
    </source>
</evidence>
<dbReference type="EMBL" id="FN596247">
    <property type="protein sequence ID" value="CBI33959.3"/>
    <property type="molecule type" value="Genomic_DNA"/>
</dbReference>
<dbReference type="InParanoid" id="D7TTH9"/>
<dbReference type="InterPro" id="IPR050295">
    <property type="entry name" value="Plant_2OG-oxidoreductases"/>
</dbReference>
<evidence type="ECO:0000313" key="5">
    <source>
        <dbReference type="EMBL" id="CBI33959.3"/>
    </source>
</evidence>
<evidence type="ECO:0000313" key="6">
    <source>
        <dbReference type="Proteomes" id="UP000009183"/>
    </source>
</evidence>
<sequence>MQARLYICGLTLLVQVDEVQGLQIKRNGKWIPIRPVPGAFIVNIGDILEIMSNGEYKSIEHRAVMNPETERLSIATFCSPSVETIIGPLPELTKENNGAIYKSVDWDEYLKFALSRELDGKSAINHMKLEN</sequence>
<dbReference type="eggNOG" id="KOG0143">
    <property type="taxonomic scope" value="Eukaryota"/>
</dbReference>
<reference evidence="6" key="1">
    <citation type="journal article" date="2007" name="Nature">
        <title>The grapevine genome sequence suggests ancestral hexaploidization in major angiosperm phyla.</title>
        <authorList>
            <consortium name="The French-Italian Public Consortium for Grapevine Genome Characterization."/>
            <person name="Jaillon O."/>
            <person name="Aury J.-M."/>
            <person name="Noel B."/>
            <person name="Policriti A."/>
            <person name="Clepet C."/>
            <person name="Casagrande A."/>
            <person name="Choisne N."/>
            <person name="Aubourg S."/>
            <person name="Vitulo N."/>
            <person name="Jubin C."/>
            <person name="Vezzi A."/>
            <person name="Legeai F."/>
            <person name="Hugueney P."/>
            <person name="Dasilva C."/>
            <person name="Horner D."/>
            <person name="Mica E."/>
            <person name="Jublot D."/>
            <person name="Poulain J."/>
            <person name="Bruyere C."/>
            <person name="Billault A."/>
            <person name="Segurens B."/>
            <person name="Gouyvenoux M."/>
            <person name="Ugarte E."/>
            <person name="Cattonaro F."/>
            <person name="Anthouard V."/>
            <person name="Vico V."/>
            <person name="Del Fabbro C."/>
            <person name="Alaux M."/>
            <person name="Di Gaspero G."/>
            <person name="Dumas V."/>
            <person name="Felice N."/>
            <person name="Paillard S."/>
            <person name="Juman I."/>
            <person name="Moroldo M."/>
            <person name="Scalabrin S."/>
            <person name="Canaguier A."/>
            <person name="Le Clainche I."/>
            <person name="Malacrida G."/>
            <person name="Durand E."/>
            <person name="Pesole G."/>
            <person name="Laucou V."/>
            <person name="Chatelet P."/>
            <person name="Merdinoglu D."/>
            <person name="Delledonne M."/>
            <person name="Pezzotti M."/>
            <person name="Lecharny A."/>
            <person name="Scarpelli C."/>
            <person name="Artiguenave F."/>
            <person name="Pe M.E."/>
            <person name="Valle G."/>
            <person name="Morgante M."/>
            <person name="Caboche M."/>
            <person name="Adam-Blondon A.-F."/>
            <person name="Weissenbach J."/>
            <person name="Quetier F."/>
            <person name="Wincker P."/>
        </authorList>
    </citation>
    <scope>NUCLEOTIDE SEQUENCE [LARGE SCALE GENOMIC DNA]</scope>
    <source>
        <strain evidence="6">cv. Pinot noir / PN40024</strain>
    </source>
</reference>
<keyword evidence="6" id="KW-1185">Reference proteome</keyword>
<dbReference type="GO" id="GO:0046872">
    <property type="term" value="F:metal ion binding"/>
    <property type="evidence" value="ECO:0007669"/>
    <property type="project" value="UniProtKB-KW"/>
</dbReference>
<dbReference type="PaxDb" id="29760-VIT_02s0012g00440.t01"/>
<dbReference type="InterPro" id="IPR005123">
    <property type="entry name" value="Oxoglu/Fe-dep_dioxygenase_dom"/>
</dbReference>
<feature type="domain" description="Fe2OG dioxygenase" evidence="4">
    <location>
        <begin position="1"/>
        <end position="80"/>
    </location>
</feature>
<keyword evidence="3" id="KW-0732">Signal</keyword>
<dbReference type="HOGENOM" id="CLU_010119_8_6_1"/>
<dbReference type="OMA" id="NQWIRVE"/>
<evidence type="ECO:0000259" key="4">
    <source>
        <dbReference type="PROSITE" id="PS51471"/>
    </source>
</evidence>
<dbReference type="SUPFAM" id="SSF51197">
    <property type="entry name" value="Clavaminate synthase-like"/>
    <property type="match status" value="1"/>
</dbReference>
<evidence type="ECO:0000256" key="2">
    <source>
        <dbReference type="ARBA" id="ARBA00023004"/>
    </source>
</evidence>
<accession>D7TTH9</accession>
<feature type="signal peptide" evidence="3">
    <location>
        <begin position="1"/>
        <end position="21"/>
    </location>
</feature>
<proteinExistence type="predicted"/>
<protein>
    <recommendedName>
        <fullName evidence="4">Fe2OG dioxygenase domain-containing protein</fullName>
    </recommendedName>
</protein>
<dbReference type="Pfam" id="PF03171">
    <property type="entry name" value="2OG-FeII_Oxy"/>
    <property type="match status" value="1"/>
</dbReference>
<organism evidence="5 6">
    <name type="scientific">Vitis vinifera</name>
    <name type="common">Grape</name>
    <dbReference type="NCBI Taxonomy" id="29760"/>
    <lineage>
        <taxon>Eukaryota</taxon>
        <taxon>Viridiplantae</taxon>
        <taxon>Streptophyta</taxon>
        <taxon>Embryophyta</taxon>
        <taxon>Tracheophyta</taxon>
        <taxon>Spermatophyta</taxon>
        <taxon>Magnoliopsida</taxon>
        <taxon>eudicotyledons</taxon>
        <taxon>Gunneridae</taxon>
        <taxon>Pentapetalae</taxon>
        <taxon>rosids</taxon>
        <taxon>Vitales</taxon>
        <taxon>Vitaceae</taxon>
        <taxon>Viteae</taxon>
        <taxon>Vitis</taxon>
    </lineage>
</organism>
<feature type="chain" id="PRO_5003106609" description="Fe2OG dioxygenase domain-containing protein" evidence="3">
    <location>
        <begin position="22"/>
        <end position="131"/>
    </location>
</feature>